<protein>
    <recommendedName>
        <fullName evidence="10">Ion transport domain-containing protein</fullName>
    </recommendedName>
</protein>
<dbReference type="GO" id="GO:0015279">
    <property type="term" value="F:store-operated calcium channel activity"/>
    <property type="evidence" value="ECO:0007669"/>
    <property type="project" value="TreeGrafter"/>
</dbReference>
<accession>A0A3M6TMY9</accession>
<dbReference type="PANTHER" id="PTHR10117">
    <property type="entry name" value="TRANSIENT RECEPTOR POTENTIAL CHANNEL"/>
    <property type="match status" value="1"/>
</dbReference>
<feature type="transmembrane region" description="Helical" evidence="9">
    <location>
        <begin position="515"/>
        <end position="538"/>
    </location>
</feature>
<dbReference type="EMBL" id="RCHS01003301">
    <property type="protein sequence ID" value="RMX42719.1"/>
    <property type="molecule type" value="Genomic_DNA"/>
</dbReference>
<keyword evidence="6 9" id="KW-0472">Membrane</keyword>
<dbReference type="InterPro" id="IPR005821">
    <property type="entry name" value="Ion_trans_dom"/>
</dbReference>
<sequence length="760" mass="88238">MGRLSHQETRQTDVERGNGDSVADFPSSEEGENDQANRFKAFWEKIKECKCCRDPQSPNEERIEEMKKLVVEYLKKRYTARWDELVESSKAWEDRLEVALQKNDVVLVWRLIADFREKNDKKTLDNLSNDCRTIAREENAKEDNNIISITRWKMSETWNKVCQLCKYFKEWISCKSTEDNIEDTTTAQNEEERRWILILSNPLYITLEWLWEIDSNTRNQPNANGTSEMEADEKEEKLNEPNAKKKSDEKADEKANETSEMKADKQRIKRKETTLSGIIEASLRDSLLLGKIAAYKYHQYSRDDYMNCARDLEKLAVDIVAQIGPSQLKPLHLIMDIEGTGCLLNEKKPDNFMPSVSLVRFGVEKQRKLFVASYNCQYVLNEVINRGWWDWRDEGFVVKSIWFLFHFIFSLVMSIPYLLIKLLNCGASSCCSCWKLRKFFEHPYSKFINQLMSYLTFLCTIIASSFPTVYSRTSSGPSIACAVAFFHLGRFFQVSSTLGPMQLCSFNMLKDVINFLAIISVLFFAFVTGVAKIYSYYIQSEKELQKQDKENITIHYKTTHPYANHITALYNMFWWLFADVNEDRKGVDDNRFRYIPIYVSILMIVFMILAVIVALNMLISMMSYSFENIMVKKKAKGKPKKEINRRKGNSTDESELLVNSQEPRTSYEGAGERQGSDSVRSDSKVQQSDDDQDKSCCSFCICFENICKKSPPSTNEERKKVMANLVVKYLMERYPEKFPLSEIIKAQSDDYGSGQRSGQT</sequence>
<evidence type="ECO:0000256" key="3">
    <source>
        <dbReference type="ARBA" id="ARBA00022692"/>
    </source>
</evidence>
<evidence type="ECO:0000256" key="4">
    <source>
        <dbReference type="ARBA" id="ARBA00022989"/>
    </source>
</evidence>
<dbReference type="AlphaFoldDB" id="A0A3M6TMY9"/>
<dbReference type="GO" id="GO:0005886">
    <property type="term" value="C:plasma membrane"/>
    <property type="evidence" value="ECO:0007669"/>
    <property type="project" value="TreeGrafter"/>
</dbReference>
<dbReference type="GO" id="GO:0051480">
    <property type="term" value="P:regulation of cytosolic calcium ion concentration"/>
    <property type="evidence" value="ECO:0007669"/>
    <property type="project" value="TreeGrafter"/>
</dbReference>
<feature type="region of interest" description="Disordered" evidence="8">
    <location>
        <begin position="637"/>
        <end position="693"/>
    </location>
</feature>
<evidence type="ECO:0000256" key="9">
    <source>
        <dbReference type="SAM" id="Phobius"/>
    </source>
</evidence>
<feature type="transmembrane region" description="Helical" evidence="9">
    <location>
        <begin position="597"/>
        <end position="624"/>
    </location>
</feature>
<feature type="compositionally biased region" description="Polar residues" evidence="8">
    <location>
        <begin position="218"/>
        <end position="227"/>
    </location>
</feature>
<feature type="compositionally biased region" description="Basic residues" evidence="8">
    <location>
        <begin position="637"/>
        <end position="648"/>
    </location>
</feature>
<feature type="domain" description="Ion transport" evidence="10">
    <location>
        <begin position="400"/>
        <end position="630"/>
    </location>
</feature>
<organism evidence="11 12">
    <name type="scientific">Pocillopora damicornis</name>
    <name type="common">Cauliflower coral</name>
    <name type="synonym">Millepora damicornis</name>
    <dbReference type="NCBI Taxonomy" id="46731"/>
    <lineage>
        <taxon>Eukaryota</taxon>
        <taxon>Metazoa</taxon>
        <taxon>Cnidaria</taxon>
        <taxon>Anthozoa</taxon>
        <taxon>Hexacorallia</taxon>
        <taxon>Scleractinia</taxon>
        <taxon>Astrocoeniina</taxon>
        <taxon>Pocilloporidae</taxon>
        <taxon>Pocillopora</taxon>
    </lineage>
</organism>
<evidence type="ECO:0000259" key="10">
    <source>
        <dbReference type="Pfam" id="PF00520"/>
    </source>
</evidence>
<comment type="subcellular location">
    <subcellularLocation>
        <location evidence="1">Membrane</location>
        <topology evidence="1">Multi-pass membrane protein</topology>
    </subcellularLocation>
</comment>
<keyword evidence="4 9" id="KW-1133">Transmembrane helix</keyword>
<feature type="transmembrane region" description="Helical" evidence="9">
    <location>
        <begin position="401"/>
        <end position="420"/>
    </location>
</feature>
<proteinExistence type="predicted"/>
<feature type="compositionally biased region" description="Basic and acidic residues" evidence="8">
    <location>
        <begin position="1"/>
        <end position="18"/>
    </location>
</feature>
<evidence type="ECO:0000256" key="7">
    <source>
        <dbReference type="ARBA" id="ARBA00023303"/>
    </source>
</evidence>
<feature type="region of interest" description="Disordered" evidence="8">
    <location>
        <begin position="218"/>
        <end position="267"/>
    </location>
</feature>
<evidence type="ECO:0000256" key="1">
    <source>
        <dbReference type="ARBA" id="ARBA00004141"/>
    </source>
</evidence>
<dbReference type="Proteomes" id="UP000275408">
    <property type="component" value="Unassembled WGS sequence"/>
</dbReference>
<keyword evidence="12" id="KW-1185">Reference proteome</keyword>
<dbReference type="GO" id="GO:0070679">
    <property type="term" value="F:inositol 1,4,5 trisphosphate binding"/>
    <property type="evidence" value="ECO:0007669"/>
    <property type="project" value="TreeGrafter"/>
</dbReference>
<evidence type="ECO:0000256" key="5">
    <source>
        <dbReference type="ARBA" id="ARBA00023065"/>
    </source>
</evidence>
<keyword evidence="2" id="KW-0813">Transport</keyword>
<evidence type="ECO:0000313" key="12">
    <source>
        <dbReference type="Proteomes" id="UP000275408"/>
    </source>
</evidence>
<gene>
    <name evidence="11" type="ORF">pdam_00018972</name>
</gene>
<dbReference type="PANTHER" id="PTHR10117:SF54">
    <property type="entry name" value="TRANSIENT RECEPTOR POTENTIAL-GAMMA PROTEIN"/>
    <property type="match status" value="1"/>
</dbReference>
<name>A0A3M6TMY9_POCDA</name>
<dbReference type="InterPro" id="IPR002153">
    <property type="entry name" value="TRPC_channel"/>
</dbReference>
<keyword evidence="3 9" id="KW-0812">Transmembrane</keyword>
<feature type="compositionally biased region" description="Basic and acidic residues" evidence="8">
    <location>
        <begin position="670"/>
        <end position="683"/>
    </location>
</feature>
<feature type="transmembrane region" description="Helical" evidence="9">
    <location>
        <begin position="451"/>
        <end position="470"/>
    </location>
</feature>
<evidence type="ECO:0000256" key="2">
    <source>
        <dbReference type="ARBA" id="ARBA00022448"/>
    </source>
</evidence>
<keyword evidence="7" id="KW-0407">Ion channel</keyword>
<dbReference type="Pfam" id="PF00520">
    <property type="entry name" value="Ion_trans"/>
    <property type="match status" value="1"/>
</dbReference>
<feature type="region of interest" description="Disordered" evidence="8">
    <location>
        <begin position="1"/>
        <end position="34"/>
    </location>
</feature>
<evidence type="ECO:0000256" key="8">
    <source>
        <dbReference type="SAM" id="MobiDB-lite"/>
    </source>
</evidence>
<comment type="caution">
    <text evidence="11">The sequence shown here is derived from an EMBL/GenBank/DDBJ whole genome shotgun (WGS) entry which is preliminary data.</text>
</comment>
<evidence type="ECO:0000313" key="11">
    <source>
        <dbReference type="EMBL" id="RMX42719.1"/>
    </source>
</evidence>
<reference evidence="11 12" key="1">
    <citation type="journal article" date="2018" name="Sci. Rep.">
        <title>Comparative analysis of the Pocillopora damicornis genome highlights role of immune system in coral evolution.</title>
        <authorList>
            <person name="Cunning R."/>
            <person name="Bay R.A."/>
            <person name="Gillette P."/>
            <person name="Baker A.C."/>
            <person name="Traylor-Knowles N."/>
        </authorList>
    </citation>
    <scope>NUCLEOTIDE SEQUENCE [LARGE SCALE GENOMIC DNA]</scope>
    <source>
        <strain evidence="11">RSMAS</strain>
        <tissue evidence="11">Whole animal</tissue>
    </source>
</reference>
<dbReference type="GO" id="GO:0034703">
    <property type="term" value="C:cation channel complex"/>
    <property type="evidence" value="ECO:0007669"/>
    <property type="project" value="TreeGrafter"/>
</dbReference>
<dbReference type="OrthoDB" id="5982107at2759"/>
<evidence type="ECO:0000256" key="6">
    <source>
        <dbReference type="ARBA" id="ARBA00023136"/>
    </source>
</evidence>
<keyword evidence="5" id="KW-0406">Ion transport</keyword>
<feature type="compositionally biased region" description="Basic and acidic residues" evidence="8">
    <location>
        <begin position="234"/>
        <end position="266"/>
    </location>
</feature>